<accession>R2XAD5</accession>
<dbReference type="InterPro" id="IPR006976">
    <property type="entry name" value="VanZ-like"/>
</dbReference>
<evidence type="ECO:0000313" key="5">
    <source>
        <dbReference type="Proteomes" id="UP000013750"/>
    </source>
</evidence>
<name>R2XAD5_9ENTE</name>
<reference evidence="4 6" key="2">
    <citation type="submission" date="2013-03" db="EMBL/GenBank/DDBJ databases">
        <title>The Genome Sequence of Enterococcus gilvus ATCC BAA-350 (PacBio/Illumina hybrid assembly).</title>
        <authorList>
            <consortium name="The Broad Institute Genomics Platform"/>
            <consortium name="The Broad Institute Genome Sequencing Center for Infectious Disease"/>
            <person name="Earl A."/>
            <person name="Russ C."/>
            <person name="Gilmore M."/>
            <person name="Surin D."/>
            <person name="Walker B."/>
            <person name="Young S."/>
            <person name="Zeng Q."/>
            <person name="Gargeya S."/>
            <person name="Fitzgerald M."/>
            <person name="Haas B."/>
            <person name="Abouelleil A."/>
            <person name="Allen A.W."/>
            <person name="Alvarado L."/>
            <person name="Arachchi H.M."/>
            <person name="Berlin A.M."/>
            <person name="Chapman S.B."/>
            <person name="Gainer-Dewar J."/>
            <person name="Goldberg J."/>
            <person name="Griggs A."/>
            <person name="Gujja S."/>
            <person name="Hansen M."/>
            <person name="Howarth C."/>
            <person name="Imamovic A."/>
            <person name="Ireland A."/>
            <person name="Larimer J."/>
            <person name="McCowan C."/>
            <person name="Murphy C."/>
            <person name="Pearson M."/>
            <person name="Poon T.W."/>
            <person name="Priest M."/>
            <person name="Roberts A."/>
            <person name="Saif S."/>
            <person name="Shea T."/>
            <person name="Sisk P."/>
            <person name="Sykes S."/>
            <person name="Wortman J."/>
            <person name="Nusbaum C."/>
            <person name="Birren B."/>
        </authorList>
    </citation>
    <scope>NUCLEOTIDE SEQUENCE [LARGE SCALE GENOMIC DNA]</scope>
    <source>
        <strain evidence="4 6">ATCC BAA-350</strain>
    </source>
</reference>
<feature type="transmembrane region" description="Helical" evidence="1">
    <location>
        <begin position="119"/>
        <end position="136"/>
    </location>
</feature>
<keyword evidence="1" id="KW-0472">Membrane</keyword>
<dbReference type="PANTHER" id="PTHR36834:SF2">
    <property type="entry name" value="MEMBRANE PROTEIN"/>
    <property type="match status" value="1"/>
</dbReference>
<dbReference type="eggNOG" id="COG4767">
    <property type="taxonomic scope" value="Bacteria"/>
</dbReference>
<feature type="transmembrane region" description="Helical" evidence="1">
    <location>
        <begin position="94"/>
        <end position="113"/>
    </location>
</feature>
<dbReference type="EMBL" id="AJDQ01000032">
    <property type="protein sequence ID" value="EOI51578.1"/>
    <property type="molecule type" value="Genomic_DNA"/>
</dbReference>
<evidence type="ECO:0000313" key="4">
    <source>
        <dbReference type="EMBL" id="EOW78401.1"/>
    </source>
</evidence>
<keyword evidence="6" id="KW-1185">Reference proteome</keyword>
<organism evidence="3 5">
    <name type="scientific">Enterococcus gilvus ATCC BAA-350</name>
    <dbReference type="NCBI Taxonomy" id="1158614"/>
    <lineage>
        <taxon>Bacteria</taxon>
        <taxon>Bacillati</taxon>
        <taxon>Bacillota</taxon>
        <taxon>Bacilli</taxon>
        <taxon>Lactobacillales</taxon>
        <taxon>Enterococcaceae</taxon>
        <taxon>Enterococcus</taxon>
    </lineage>
</organism>
<evidence type="ECO:0000313" key="6">
    <source>
        <dbReference type="Proteomes" id="UP000014160"/>
    </source>
</evidence>
<keyword evidence="1" id="KW-1133">Transmembrane helix</keyword>
<dbReference type="AlphaFoldDB" id="R2XAD5"/>
<protein>
    <recommendedName>
        <fullName evidence="2">VanZ-like domain-containing protein</fullName>
    </recommendedName>
</protein>
<reference evidence="3 5" key="1">
    <citation type="submission" date="2013-02" db="EMBL/GenBank/DDBJ databases">
        <title>The Genome Sequence of Enterococcus gilvus ATCC BAA-350.</title>
        <authorList>
            <consortium name="The Broad Institute Genome Sequencing Platform"/>
            <consortium name="The Broad Institute Genome Sequencing Center for Infectious Disease"/>
            <person name="Earl A.M."/>
            <person name="Gilmore M.S."/>
            <person name="Lebreton F."/>
            <person name="Walker B."/>
            <person name="Young S.K."/>
            <person name="Zeng Q."/>
            <person name="Gargeya S."/>
            <person name="Fitzgerald M."/>
            <person name="Haas B."/>
            <person name="Abouelleil A."/>
            <person name="Alvarado L."/>
            <person name="Arachchi H.M."/>
            <person name="Berlin A.M."/>
            <person name="Chapman S.B."/>
            <person name="Dewar J."/>
            <person name="Goldberg J."/>
            <person name="Griggs A."/>
            <person name="Gujja S."/>
            <person name="Hansen M."/>
            <person name="Howarth C."/>
            <person name="Imamovic A."/>
            <person name="Larimer J."/>
            <person name="McCowan C."/>
            <person name="Murphy C."/>
            <person name="Neiman D."/>
            <person name="Pearson M."/>
            <person name="Priest M."/>
            <person name="Roberts A."/>
            <person name="Saif S."/>
            <person name="Shea T."/>
            <person name="Sisk P."/>
            <person name="Sykes S."/>
            <person name="Wortman J."/>
            <person name="Nusbaum C."/>
            <person name="Birren B."/>
        </authorList>
    </citation>
    <scope>NUCLEOTIDE SEQUENCE [LARGE SCALE GENOMIC DNA]</scope>
    <source>
        <strain evidence="3 5">ATCC BAA-350</strain>
    </source>
</reference>
<dbReference type="InterPro" id="IPR053150">
    <property type="entry name" value="Teicoplanin_resist-assoc"/>
</dbReference>
<dbReference type="PANTHER" id="PTHR36834">
    <property type="entry name" value="MEMBRANE PROTEIN-RELATED"/>
    <property type="match status" value="1"/>
</dbReference>
<proteinExistence type="predicted"/>
<dbReference type="HOGENOM" id="CLU_077618_7_1_9"/>
<dbReference type="Proteomes" id="UP000013750">
    <property type="component" value="Unassembled WGS sequence"/>
</dbReference>
<keyword evidence="1" id="KW-0812">Transmembrane</keyword>
<evidence type="ECO:0000256" key="1">
    <source>
        <dbReference type="SAM" id="Phobius"/>
    </source>
</evidence>
<dbReference type="EMBL" id="ASWH01000003">
    <property type="protein sequence ID" value="EOW78401.1"/>
    <property type="molecule type" value="Genomic_DNA"/>
</dbReference>
<feature type="transmembrane region" description="Helical" evidence="1">
    <location>
        <begin position="12"/>
        <end position="31"/>
    </location>
</feature>
<evidence type="ECO:0000313" key="3">
    <source>
        <dbReference type="EMBL" id="EOI51578.1"/>
    </source>
</evidence>
<comment type="caution">
    <text evidence="3">The sequence shown here is derived from an EMBL/GenBank/DDBJ whole genome shotgun (WGS) entry which is preliminary data.</text>
</comment>
<feature type="transmembrane region" description="Helical" evidence="1">
    <location>
        <begin position="148"/>
        <end position="170"/>
    </location>
</feature>
<sequence length="171" mass="19070">MKNSTGMGKVLFVGYLIVLIWILLFKFSLSFSEVVAQFNNQSRSINLIPFKGSVVLNQGIDFSEMINNLLIFIPFGGLLGIIDKNSSFAKKIMYIFLFSLSIEALQFVFGLGATDITDIITNTLGGTVGLLIYSFLKLLFKENKLDRILTVVGMIIFTCCLVFLIFLVIVN</sequence>
<dbReference type="Pfam" id="PF04892">
    <property type="entry name" value="VanZ"/>
    <property type="match status" value="1"/>
</dbReference>
<feature type="domain" description="VanZ-like" evidence="2">
    <location>
        <begin position="12"/>
        <end position="136"/>
    </location>
</feature>
<dbReference type="RefSeq" id="WP_010782432.1">
    <property type="nucleotide sequence ID" value="NZ_ASWH01000003.1"/>
</dbReference>
<dbReference type="Proteomes" id="UP000014160">
    <property type="component" value="Unassembled WGS sequence"/>
</dbReference>
<gene>
    <name evidence="4" type="ORF">I592_03994</name>
    <name evidence="3" type="ORF">UKC_04119</name>
</gene>
<evidence type="ECO:0000259" key="2">
    <source>
        <dbReference type="Pfam" id="PF04892"/>
    </source>
</evidence>